<comment type="caution">
    <text evidence="4">The sequence shown here is derived from an EMBL/GenBank/DDBJ whole genome shotgun (WGS) entry which is preliminary data.</text>
</comment>
<evidence type="ECO:0000256" key="2">
    <source>
        <dbReference type="RuleBase" id="RU003946"/>
    </source>
</evidence>
<keyword evidence="5" id="KW-1185">Reference proteome</keyword>
<dbReference type="InterPro" id="IPR001952">
    <property type="entry name" value="Alkaline_phosphatase"/>
</dbReference>
<protein>
    <submittedName>
        <fullName evidence="4">Alkaline phosphatase</fullName>
    </submittedName>
</protein>
<evidence type="ECO:0000256" key="3">
    <source>
        <dbReference type="SAM" id="SignalP"/>
    </source>
</evidence>
<accession>A0ABW3F3I3</accession>
<gene>
    <name evidence="4" type="ORF">ACFQ1Z_05520</name>
</gene>
<evidence type="ECO:0000313" key="5">
    <source>
        <dbReference type="Proteomes" id="UP001597128"/>
    </source>
</evidence>
<dbReference type="Gene3D" id="3.40.720.10">
    <property type="entry name" value="Alkaline Phosphatase, subunit A"/>
    <property type="match status" value="1"/>
</dbReference>
<dbReference type="SUPFAM" id="SSF53649">
    <property type="entry name" value="Alkaline phosphatase-like"/>
    <property type="match status" value="1"/>
</dbReference>
<dbReference type="RefSeq" id="WP_379056232.1">
    <property type="nucleotide sequence ID" value="NZ_JBHTKB010000001.1"/>
</dbReference>
<proteinExistence type="inferred from homology"/>
<dbReference type="InterPro" id="IPR017850">
    <property type="entry name" value="Alkaline_phosphatase_core_sf"/>
</dbReference>
<dbReference type="SMART" id="SM00098">
    <property type="entry name" value="alkPPc"/>
    <property type="match status" value="1"/>
</dbReference>
<dbReference type="CDD" id="cd16012">
    <property type="entry name" value="ALP"/>
    <property type="match status" value="1"/>
</dbReference>
<dbReference type="PRINTS" id="PR00113">
    <property type="entry name" value="ALKPHPHTASE"/>
</dbReference>
<sequence>MDFLNLKRTAVVAMLLGSQFALSNVAQAENAQFWLNDGAASLNDSKKLVPNAKKAKNIILFVGDGMGISTVTGARIFEGQLKGIDGERNKLSFEEFPYVALSKTYSTNQQTSDSAPTMTAIISGVKTNDGIISLNQSVARNEANPSVINAGKVTTILEQAEIAGKSTGVVSTARITHATPAATYAHISNRDWEGNANLSAAAATNGVKDIAAQLIDNFGTGKIGDGIDVVFGGGRSYFLPNTVTDIEGTKGRRTDGRNLPQEYVNKFGGVYIQDQNGFNALNPVTTNKVIGLFNPSHMEFEQDRANDIAGEPSLADMTGKAIDILKKNQNGYFLMVEAGRIDHASHAGNAYRTFKDAVALSDAVREAASKVNLNETLIIVTADHSHTLTIGGYPKRGNPILGKVVEPGKTAPTLAADGKPYTTVSFANGPGYHTNSPGEAVYNEAIAAGRVVDMSGVDTEDPDFHQEALVPLSSETHAGEEVAIYAIGPKSYLVHGVQEQSYIYQVMKDAFGY</sequence>
<keyword evidence="3" id="KW-0732">Signal</keyword>
<dbReference type="PANTHER" id="PTHR11596">
    <property type="entry name" value="ALKALINE PHOSPHATASE"/>
    <property type="match status" value="1"/>
</dbReference>
<dbReference type="PANTHER" id="PTHR11596:SF5">
    <property type="entry name" value="ALKALINE PHOSPHATASE"/>
    <property type="match status" value="1"/>
</dbReference>
<name>A0ABW3F3I3_9PROT</name>
<feature type="chain" id="PRO_5047383308" evidence="3">
    <location>
        <begin position="29"/>
        <end position="513"/>
    </location>
</feature>
<evidence type="ECO:0000256" key="1">
    <source>
        <dbReference type="ARBA" id="ARBA00022553"/>
    </source>
</evidence>
<organism evidence="4 5">
    <name type="scientific">Methylophilus luteus</name>
    <dbReference type="NCBI Taxonomy" id="640108"/>
    <lineage>
        <taxon>Bacteria</taxon>
        <taxon>Pseudomonadati</taxon>
        <taxon>Pseudomonadota</taxon>
        <taxon>Betaproteobacteria</taxon>
        <taxon>Nitrosomonadales</taxon>
        <taxon>Methylophilaceae</taxon>
        <taxon>Methylophilus</taxon>
    </lineage>
</organism>
<evidence type="ECO:0000313" key="4">
    <source>
        <dbReference type="EMBL" id="MFD0912999.1"/>
    </source>
</evidence>
<dbReference type="EMBL" id="JBHTKB010000001">
    <property type="protein sequence ID" value="MFD0912999.1"/>
    <property type="molecule type" value="Genomic_DNA"/>
</dbReference>
<dbReference type="Proteomes" id="UP001597128">
    <property type="component" value="Unassembled WGS sequence"/>
</dbReference>
<feature type="signal peptide" evidence="3">
    <location>
        <begin position="1"/>
        <end position="28"/>
    </location>
</feature>
<comment type="similarity">
    <text evidence="2">Belongs to the alkaline phosphatase family.</text>
</comment>
<reference evidence="5" key="1">
    <citation type="journal article" date="2019" name="Int. J. Syst. Evol. Microbiol.">
        <title>The Global Catalogue of Microorganisms (GCM) 10K type strain sequencing project: providing services to taxonomists for standard genome sequencing and annotation.</title>
        <authorList>
            <consortium name="The Broad Institute Genomics Platform"/>
            <consortium name="The Broad Institute Genome Sequencing Center for Infectious Disease"/>
            <person name="Wu L."/>
            <person name="Ma J."/>
        </authorList>
    </citation>
    <scope>NUCLEOTIDE SEQUENCE [LARGE SCALE GENOMIC DNA]</scope>
    <source>
        <strain evidence="5">CCUG 58412</strain>
    </source>
</reference>
<keyword evidence="1" id="KW-0597">Phosphoprotein</keyword>
<dbReference type="Pfam" id="PF00245">
    <property type="entry name" value="Alk_phosphatase"/>
    <property type="match status" value="1"/>
</dbReference>